<gene>
    <name evidence="1" type="ORF">DOTSEDRAFT_39262</name>
</gene>
<name>N1PBF3_DOTSN</name>
<evidence type="ECO:0000313" key="1">
    <source>
        <dbReference type="EMBL" id="EME38207.1"/>
    </source>
</evidence>
<keyword evidence="2" id="KW-1185">Reference proteome</keyword>
<organism evidence="1 2">
    <name type="scientific">Dothistroma septosporum (strain NZE10 / CBS 128990)</name>
    <name type="common">Red band needle blight fungus</name>
    <name type="synonym">Mycosphaerella pini</name>
    <dbReference type="NCBI Taxonomy" id="675120"/>
    <lineage>
        <taxon>Eukaryota</taxon>
        <taxon>Fungi</taxon>
        <taxon>Dikarya</taxon>
        <taxon>Ascomycota</taxon>
        <taxon>Pezizomycotina</taxon>
        <taxon>Dothideomycetes</taxon>
        <taxon>Dothideomycetidae</taxon>
        <taxon>Mycosphaerellales</taxon>
        <taxon>Mycosphaerellaceae</taxon>
        <taxon>Dothistroma</taxon>
    </lineage>
</organism>
<proteinExistence type="predicted"/>
<protein>
    <submittedName>
        <fullName evidence="1">Uncharacterized protein</fullName>
    </submittedName>
</protein>
<dbReference type="EMBL" id="KB446547">
    <property type="protein sequence ID" value="EME38207.1"/>
    <property type="molecule type" value="Genomic_DNA"/>
</dbReference>
<reference evidence="1 2" key="2">
    <citation type="journal article" date="2012" name="PLoS Pathog.">
        <title>Diverse lifestyles and strategies of plant pathogenesis encoded in the genomes of eighteen Dothideomycetes fungi.</title>
        <authorList>
            <person name="Ohm R.A."/>
            <person name="Feau N."/>
            <person name="Henrissat B."/>
            <person name="Schoch C.L."/>
            <person name="Horwitz B.A."/>
            <person name="Barry K.W."/>
            <person name="Condon B.J."/>
            <person name="Copeland A.C."/>
            <person name="Dhillon B."/>
            <person name="Glaser F."/>
            <person name="Hesse C.N."/>
            <person name="Kosti I."/>
            <person name="LaButti K."/>
            <person name="Lindquist E.A."/>
            <person name="Lucas S."/>
            <person name="Salamov A.A."/>
            <person name="Bradshaw R.E."/>
            <person name="Ciuffetti L."/>
            <person name="Hamelin R.C."/>
            <person name="Kema G.H.J."/>
            <person name="Lawrence C."/>
            <person name="Scott J.A."/>
            <person name="Spatafora J.W."/>
            <person name="Turgeon B.G."/>
            <person name="de Wit P.J.G.M."/>
            <person name="Zhong S."/>
            <person name="Goodwin S.B."/>
            <person name="Grigoriev I.V."/>
        </authorList>
    </citation>
    <scope>NUCLEOTIDE SEQUENCE [LARGE SCALE GENOMIC DNA]</scope>
    <source>
        <strain evidence="2">NZE10 / CBS 128990</strain>
    </source>
</reference>
<dbReference type="OrthoDB" id="270173at2759"/>
<dbReference type="Proteomes" id="UP000016933">
    <property type="component" value="Unassembled WGS sequence"/>
</dbReference>
<dbReference type="HOGENOM" id="CLU_888590_0_0_1"/>
<dbReference type="AlphaFoldDB" id="N1PBF3"/>
<sequence>MGWDNRYLFASRDSLVQHIKKRHLHGDDTERLIVLHGYFSSLPPESVTRDSVLNRESSSEENNIDVLENADVLDNLDVFDNLDTHDTLNLNALDDLDTFDTPDTLDTLGTFDTPDPFDTFDTLGTLDTLDTLDSCQQTTFRVHRALHLHDDDMTLFCELLTLFLEEFSLVPDLIQARKSGQSIDVSKATKNFLLTSADILWPTRSTERGHLLADQNIMLRGDPTTTPPPDFKGPIADRDIKWTDSQRQEWMESNGGAEPTPDQEMMSSSLGVCIGTYMKALIDSWANGQEIPDVAHVSLGGWLAQLCSRKVSD</sequence>
<evidence type="ECO:0000313" key="2">
    <source>
        <dbReference type="Proteomes" id="UP000016933"/>
    </source>
</evidence>
<accession>N1PBF3</accession>
<reference evidence="2" key="1">
    <citation type="journal article" date="2012" name="PLoS Genet.">
        <title>The genomes of the fungal plant pathogens Cladosporium fulvum and Dothistroma septosporum reveal adaptation to different hosts and lifestyles but also signatures of common ancestry.</title>
        <authorList>
            <person name="de Wit P.J.G.M."/>
            <person name="van der Burgt A."/>
            <person name="Oekmen B."/>
            <person name="Stergiopoulos I."/>
            <person name="Abd-Elsalam K.A."/>
            <person name="Aerts A.L."/>
            <person name="Bahkali A.H."/>
            <person name="Beenen H.G."/>
            <person name="Chettri P."/>
            <person name="Cox M.P."/>
            <person name="Datema E."/>
            <person name="de Vries R.P."/>
            <person name="Dhillon B."/>
            <person name="Ganley A.R."/>
            <person name="Griffiths S.A."/>
            <person name="Guo Y."/>
            <person name="Hamelin R.C."/>
            <person name="Henrissat B."/>
            <person name="Kabir M.S."/>
            <person name="Jashni M.K."/>
            <person name="Kema G."/>
            <person name="Klaubauf S."/>
            <person name="Lapidus A."/>
            <person name="Levasseur A."/>
            <person name="Lindquist E."/>
            <person name="Mehrabi R."/>
            <person name="Ohm R.A."/>
            <person name="Owen T.J."/>
            <person name="Salamov A."/>
            <person name="Schwelm A."/>
            <person name="Schijlen E."/>
            <person name="Sun H."/>
            <person name="van den Burg H.A."/>
            <person name="van Ham R.C.H.J."/>
            <person name="Zhang S."/>
            <person name="Goodwin S.B."/>
            <person name="Grigoriev I.V."/>
            <person name="Collemare J."/>
            <person name="Bradshaw R.E."/>
        </authorList>
    </citation>
    <scope>NUCLEOTIDE SEQUENCE [LARGE SCALE GENOMIC DNA]</scope>
    <source>
        <strain evidence="2">NZE10 / CBS 128990</strain>
    </source>
</reference>